<feature type="transmembrane region" description="Helical" evidence="1">
    <location>
        <begin position="112"/>
        <end position="132"/>
    </location>
</feature>
<feature type="transmembrane region" description="Helical" evidence="1">
    <location>
        <begin position="16"/>
        <end position="34"/>
    </location>
</feature>
<organism evidence="2 3">
    <name type="scientific">Candidatus Odoribacter faecigallinarum</name>
    <dbReference type="NCBI Taxonomy" id="2838706"/>
    <lineage>
        <taxon>Bacteria</taxon>
        <taxon>Pseudomonadati</taxon>
        <taxon>Bacteroidota</taxon>
        <taxon>Bacteroidia</taxon>
        <taxon>Bacteroidales</taxon>
        <taxon>Odoribacteraceae</taxon>
        <taxon>Odoribacter</taxon>
    </lineage>
</organism>
<name>A0A9D2AC72_9BACT</name>
<feature type="transmembrane region" description="Helical" evidence="1">
    <location>
        <begin position="41"/>
        <end position="58"/>
    </location>
</feature>
<accession>A0A9D2AC72</accession>
<evidence type="ECO:0000313" key="2">
    <source>
        <dbReference type="EMBL" id="HIX04106.1"/>
    </source>
</evidence>
<dbReference type="AlphaFoldDB" id="A0A9D2AC72"/>
<protein>
    <submittedName>
        <fullName evidence="2">ECF transporter S component</fullName>
    </submittedName>
</protein>
<reference evidence="2" key="1">
    <citation type="journal article" date="2021" name="PeerJ">
        <title>Extensive microbial diversity within the chicken gut microbiome revealed by metagenomics and culture.</title>
        <authorList>
            <person name="Gilroy R."/>
            <person name="Ravi A."/>
            <person name="Getino M."/>
            <person name="Pursley I."/>
            <person name="Horton D.L."/>
            <person name="Alikhan N.F."/>
            <person name="Baker D."/>
            <person name="Gharbi K."/>
            <person name="Hall N."/>
            <person name="Watson M."/>
            <person name="Adriaenssens E.M."/>
            <person name="Foster-Nyarko E."/>
            <person name="Jarju S."/>
            <person name="Secka A."/>
            <person name="Antonio M."/>
            <person name="Oren A."/>
            <person name="Chaudhuri R.R."/>
            <person name="La Ragione R."/>
            <person name="Hildebrand F."/>
            <person name="Pallen M.J."/>
        </authorList>
    </citation>
    <scope>NUCLEOTIDE SEQUENCE</scope>
    <source>
        <strain evidence="2">23274</strain>
    </source>
</reference>
<sequence length="168" mass="18404">METVKLYSLPYREAKTYWVASLFVAGNVVLPQLCHLIPQGGVMWLPIYFFTLIGAYKYGWRVGVLTAVLSPLVNSALFGMPAVAVLPAILLKSCVLALVAGFVAAKFRRASLLLLAAVVLAYQIIGGLGEWAMTGSWQVAMQDFRIGVPGMLVQIFGGYLFINRLIYK</sequence>
<comment type="caution">
    <text evidence="2">The sequence shown here is derived from an EMBL/GenBank/DDBJ whole genome shotgun (WGS) entry which is preliminary data.</text>
</comment>
<proteinExistence type="predicted"/>
<evidence type="ECO:0000313" key="3">
    <source>
        <dbReference type="Proteomes" id="UP000824202"/>
    </source>
</evidence>
<keyword evidence="1" id="KW-0812">Transmembrane</keyword>
<reference evidence="2" key="2">
    <citation type="submission" date="2021-04" db="EMBL/GenBank/DDBJ databases">
        <authorList>
            <person name="Gilroy R."/>
        </authorList>
    </citation>
    <scope>NUCLEOTIDE SEQUENCE</scope>
    <source>
        <strain evidence="2">23274</strain>
    </source>
</reference>
<dbReference type="Proteomes" id="UP000824202">
    <property type="component" value="Unassembled WGS sequence"/>
</dbReference>
<keyword evidence="1" id="KW-1133">Transmembrane helix</keyword>
<gene>
    <name evidence="2" type="ORF">H9863_08340</name>
</gene>
<feature type="transmembrane region" description="Helical" evidence="1">
    <location>
        <begin position="144"/>
        <end position="162"/>
    </location>
</feature>
<feature type="transmembrane region" description="Helical" evidence="1">
    <location>
        <begin position="78"/>
        <end position="105"/>
    </location>
</feature>
<keyword evidence="1" id="KW-0472">Membrane</keyword>
<evidence type="ECO:0000256" key="1">
    <source>
        <dbReference type="SAM" id="Phobius"/>
    </source>
</evidence>
<dbReference type="EMBL" id="DXFT01000162">
    <property type="protein sequence ID" value="HIX04106.1"/>
    <property type="molecule type" value="Genomic_DNA"/>
</dbReference>
<dbReference type="Gene3D" id="1.10.1760.20">
    <property type="match status" value="1"/>
</dbReference>